<gene>
    <name evidence="1" type="ORF">TRAPUB_1790</name>
</gene>
<dbReference type="SUPFAM" id="SSF51556">
    <property type="entry name" value="Metallo-dependent hydrolases"/>
    <property type="match status" value="1"/>
</dbReference>
<dbReference type="OrthoDB" id="10258955at2759"/>
<sequence>MVEYVDLEGGSLAPGLTTFGSPLGLEEIMGEVSTKDGYVLDPLQDRVPKVVGGNGALIHAIDGLQFGTRHALVAYRAGVTTGIVAPASGGFLSGVSTAFSLAAPHKLADGAIVQESGAVHVAIHPMGVPSVSTQIAALRRLLLHPSEGEAGVWFDKVKSGEVPLVVEVESADIIATLISLKSEVERELGTRLKLTLVGAREAHLLASEIYAADIGVILSPSRPLPGPPLSEKSAVRMLLEHGVTVGLGVSVADKVLNTRFDAAWAALEADGTISKEEAIALVSTNIEKLLGISKSEGHGDVVATRGGDLLGYSKVVGIVSPSRGVVDML</sequence>
<keyword evidence="2" id="KW-1185">Reference proteome</keyword>
<dbReference type="Gene3D" id="3.20.20.140">
    <property type="entry name" value="Metal-dependent hydrolases"/>
    <property type="match status" value="1"/>
</dbReference>
<dbReference type="AlphaFoldDB" id="A0A1M2VID0"/>
<comment type="caution">
    <text evidence="1">The sequence shown here is derived from an EMBL/GenBank/DDBJ whole genome shotgun (WGS) entry which is preliminary data.</text>
</comment>
<organism evidence="1 2">
    <name type="scientific">Trametes pubescens</name>
    <name type="common">White-rot fungus</name>
    <dbReference type="NCBI Taxonomy" id="154538"/>
    <lineage>
        <taxon>Eukaryota</taxon>
        <taxon>Fungi</taxon>
        <taxon>Dikarya</taxon>
        <taxon>Basidiomycota</taxon>
        <taxon>Agaricomycotina</taxon>
        <taxon>Agaricomycetes</taxon>
        <taxon>Polyporales</taxon>
        <taxon>Polyporaceae</taxon>
        <taxon>Trametes</taxon>
    </lineage>
</organism>
<dbReference type="EMBL" id="MNAD01001189">
    <property type="protein sequence ID" value="OJT07354.1"/>
    <property type="molecule type" value="Genomic_DNA"/>
</dbReference>
<reference evidence="1 2" key="1">
    <citation type="submission" date="2016-10" db="EMBL/GenBank/DDBJ databases">
        <title>Genome sequence of the basidiomycete white-rot fungus Trametes pubescens.</title>
        <authorList>
            <person name="Makela M.R."/>
            <person name="Granchi Z."/>
            <person name="Peng M."/>
            <person name="De Vries R.P."/>
            <person name="Grigoriev I."/>
            <person name="Riley R."/>
            <person name="Hilden K."/>
        </authorList>
    </citation>
    <scope>NUCLEOTIDE SEQUENCE [LARGE SCALE GENOMIC DNA]</scope>
    <source>
        <strain evidence="1 2">FBCC735</strain>
    </source>
</reference>
<evidence type="ECO:0000313" key="1">
    <source>
        <dbReference type="EMBL" id="OJT07354.1"/>
    </source>
</evidence>
<accession>A0A1M2VID0</accession>
<dbReference type="InterPro" id="IPR032466">
    <property type="entry name" value="Metal_Hydrolase"/>
</dbReference>
<evidence type="ECO:0008006" key="3">
    <source>
        <dbReference type="Google" id="ProtNLM"/>
    </source>
</evidence>
<dbReference type="Proteomes" id="UP000184267">
    <property type="component" value="Unassembled WGS sequence"/>
</dbReference>
<dbReference type="STRING" id="154538.A0A1M2VID0"/>
<protein>
    <recommendedName>
        <fullName evidence="3">Amidohydrolase-related domain-containing protein</fullName>
    </recommendedName>
</protein>
<name>A0A1M2VID0_TRAPU</name>
<proteinExistence type="predicted"/>
<evidence type="ECO:0000313" key="2">
    <source>
        <dbReference type="Proteomes" id="UP000184267"/>
    </source>
</evidence>